<gene>
    <name evidence="1" type="primary">272</name>
    <name evidence="1" type="ORF">AH04_272</name>
</gene>
<evidence type="ECO:0000313" key="2">
    <source>
        <dbReference type="Proteomes" id="UP000827517"/>
    </source>
</evidence>
<name>A0AAE7X0U5_9CAUD</name>
<accession>A0AAE7X0U5</accession>
<proteinExistence type="predicted"/>
<dbReference type="GeneID" id="77944150"/>
<dbReference type="Proteomes" id="UP000827517">
    <property type="component" value="Segment"/>
</dbReference>
<dbReference type="EMBL" id="MZ501267">
    <property type="protein sequence ID" value="QZA70745.1"/>
    <property type="molecule type" value="Genomic_DNA"/>
</dbReference>
<evidence type="ECO:0000313" key="1">
    <source>
        <dbReference type="EMBL" id="QZA70745.1"/>
    </source>
</evidence>
<keyword evidence="2" id="KW-1185">Reference proteome</keyword>
<dbReference type="RefSeq" id="YP_010668026.1">
    <property type="nucleotide sequence ID" value="NC_070952.1"/>
</dbReference>
<protein>
    <submittedName>
        <fullName evidence="1">Uncharacterized protein</fullName>
    </submittedName>
</protein>
<sequence>MTDKISKVVELIKVAKPKNVCVLLEVPVGHTFDDAKVNSRNVQRLDEILGEVEDGAVDPSIPMTCHLVTKTPVKEGHAQILPMYSFFDPKVKLRSVMVYDLVLVKCLDNKYLVMKVPEGIDLLPFAQLD</sequence>
<dbReference type="KEGG" id="vg:77944150"/>
<reference evidence="1" key="1">
    <citation type="submission" date="2021-07" db="EMBL/GenBank/DDBJ databases">
        <authorList>
            <person name="Roth S.J."/>
            <person name="Krukonis G.P."/>
            <person name="Delesalle V.A."/>
        </authorList>
    </citation>
    <scope>NUCLEOTIDE SEQUENCE</scope>
</reference>
<organism evidence="1 2">
    <name type="scientific">Erwinia phage AH04</name>
    <dbReference type="NCBI Taxonomy" id="2869569"/>
    <lineage>
        <taxon>Viruses</taxon>
        <taxon>Duplodnaviria</taxon>
        <taxon>Heunggongvirae</taxon>
        <taxon>Uroviricota</taxon>
        <taxon>Caudoviricetes</taxon>
        <taxon>Chimalliviridae</taxon>
        <taxon>Meadowvirus</taxon>
        <taxon>Meadowvirus AH04</taxon>
    </lineage>
</organism>